<proteinExistence type="predicted"/>
<gene>
    <name evidence="1" type="ORF">GCM10010503_36440</name>
</gene>
<evidence type="ECO:0000313" key="1">
    <source>
        <dbReference type="EMBL" id="GGW56038.1"/>
    </source>
</evidence>
<dbReference type="RefSeq" id="WP_190016396.1">
    <property type="nucleotide sequence ID" value="NZ_BMUE01000007.1"/>
</dbReference>
<dbReference type="EMBL" id="BMUE01000007">
    <property type="protein sequence ID" value="GGW56038.1"/>
    <property type="molecule type" value="Genomic_DNA"/>
</dbReference>
<protein>
    <submittedName>
        <fullName evidence="1">Uncharacterized protein</fullName>
    </submittedName>
</protein>
<dbReference type="Proteomes" id="UP000620224">
    <property type="component" value="Unassembled WGS sequence"/>
</dbReference>
<dbReference type="AlphaFoldDB" id="A0A918J7M9"/>
<sequence>MEALISTPDHRAGVRSTMSLADLGVTADQERLDRYLLRNPHAGVDRTRAELAMPDTARVIGELRALGLVDRASVALAPAAAVDLPTPCAGCPSCSLATS</sequence>
<name>A0A918J7M9_9ACTN</name>
<keyword evidence="2" id="KW-1185">Reference proteome</keyword>
<comment type="caution">
    <text evidence="1">The sequence shown here is derived from an EMBL/GenBank/DDBJ whole genome shotgun (WGS) entry which is preliminary data.</text>
</comment>
<reference evidence="1" key="1">
    <citation type="journal article" date="2014" name="Int. J. Syst. Evol. Microbiol.">
        <title>Complete genome sequence of Corynebacterium casei LMG S-19264T (=DSM 44701T), isolated from a smear-ripened cheese.</title>
        <authorList>
            <consortium name="US DOE Joint Genome Institute (JGI-PGF)"/>
            <person name="Walter F."/>
            <person name="Albersmeier A."/>
            <person name="Kalinowski J."/>
            <person name="Ruckert C."/>
        </authorList>
    </citation>
    <scope>NUCLEOTIDE SEQUENCE</scope>
    <source>
        <strain evidence="1">JCM 4490</strain>
    </source>
</reference>
<reference evidence="1" key="2">
    <citation type="submission" date="2020-09" db="EMBL/GenBank/DDBJ databases">
        <authorList>
            <person name="Sun Q."/>
            <person name="Ohkuma M."/>
        </authorList>
    </citation>
    <scope>NUCLEOTIDE SEQUENCE</scope>
    <source>
        <strain evidence="1">JCM 4490</strain>
    </source>
</reference>
<organism evidence="1 2">
    <name type="scientific">Streptomyces lucensis JCM 4490</name>
    <dbReference type="NCBI Taxonomy" id="1306176"/>
    <lineage>
        <taxon>Bacteria</taxon>
        <taxon>Bacillati</taxon>
        <taxon>Actinomycetota</taxon>
        <taxon>Actinomycetes</taxon>
        <taxon>Kitasatosporales</taxon>
        <taxon>Streptomycetaceae</taxon>
        <taxon>Streptomyces</taxon>
    </lineage>
</organism>
<accession>A0A918J7M9</accession>
<evidence type="ECO:0000313" key="2">
    <source>
        <dbReference type="Proteomes" id="UP000620224"/>
    </source>
</evidence>